<gene>
    <name evidence="5" type="ORF">BLNAU_13461</name>
</gene>
<comment type="catalytic activity">
    <reaction evidence="3">
        <text>L-seryl-[protein] + ATP = O-phospho-L-seryl-[protein] + ADP + H(+)</text>
        <dbReference type="Rhea" id="RHEA:17989"/>
        <dbReference type="Rhea" id="RHEA-COMP:9863"/>
        <dbReference type="Rhea" id="RHEA-COMP:11604"/>
        <dbReference type="ChEBI" id="CHEBI:15378"/>
        <dbReference type="ChEBI" id="CHEBI:29999"/>
        <dbReference type="ChEBI" id="CHEBI:30616"/>
        <dbReference type="ChEBI" id="CHEBI:83421"/>
        <dbReference type="ChEBI" id="CHEBI:456216"/>
        <dbReference type="EC" id="2.7.11.1"/>
    </reaction>
</comment>
<proteinExistence type="predicted"/>
<accession>A0ABQ9XGI2</accession>
<feature type="compositionally biased region" description="Basic and acidic residues" evidence="4">
    <location>
        <begin position="358"/>
        <end position="516"/>
    </location>
</feature>
<dbReference type="PANTHER" id="PTHR22988">
    <property type="entry name" value="MYOTONIC DYSTROPHY S/T KINASE-RELATED"/>
    <property type="match status" value="1"/>
</dbReference>
<evidence type="ECO:0000256" key="3">
    <source>
        <dbReference type="ARBA" id="ARBA00048679"/>
    </source>
</evidence>
<evidence type="ECO:0000313" key="6">
    <source>
        <dbReference type="Proteomes" id="UP001281761"/>
    </source>
</evidence>
<sequence length="577" mass="69772">MTTFYSSYSSPIVSPMYVPQTSTLLPNQSISTYTDDATPAFWPGSFLRAMNLQTYLNDCTSNHKLLVEQYFEQHFSSRIVQWSGIVFKNLSPTEVLFLPNPPDSPLSLSYVKLVIPEDKQNLPYFQFSPKQRCSILGAIKSCATSNDDYTVIHLLEKNPHNQPCLDLTFANFDMHCGKRVFGLPDTFFTTFWKERTITLHGVLLSESTHNEDGREYIKVFFMPRDVTMTSDSVALLIPRDDSRLLKIYSSLPVNTPQIILAEVHSRGNPHFMIVRHISRTPEQIRESEAKAAEEERIRRDVEAEKREIEERQRLEFERRKQEEQRKLAQEASRREQEMELRRLELERMNNEERRREDERKEEERRREEERKEEERRREQELRQQREEEERLRKEEEERLRKEEEERLRKEEEERLRKEEEERLRKEEEERLRKEEEERLRKEEEERLRKEEEERLRKEEEERLRKDELEEQLRREEEERIVEEERMRAEEEERRREEERIKRQETGREGEIEKNEQTNEDSVQPCPYYPPQNETELQNNGCAERVMKAGLGEIFPLGIPKLEFNIDTEKLIYRHNSD</sequence>
<evidence type="ECO:0000256" key="4">
    <source>
        <dbReference type="SAM" id="MobiDB-lite"/>
    </source>
</evidence>
<name>A0ABQ9XGI2_9EUKA</name>
<comment type="caution">
    <text evidence="5">The sequence shown here is derived from an EMBL/GenBank/DDBJ whole genome shotgun (WGS) entry which is preliminary data.</text>
</comment>
<organism evidence="5 6">
    <name type="scientific">Blattamonas nauphoetae</name>
    <dbReference type="NCBI Taxonomy" id="2049346"/>
    <lineage>
        <taxon>Eukaryota</taxon>
        <taxon>Metamonada</taxon>
        <taxon>Preaxostyla</taxon>
        <taxon>Oxymonadida</taxon>
        <taxon>Blattamonas</taxon>
    </lineage>
</organism>
<comment type="catalytic activity">
    <reaction evidence="2">
        <text>L-threonyl-[protein] + ATP = O-phospho-L-threonyl-[protein] + ADP + H(+)</text>
        <dbReference type="Rhea" id="RHEA:46608"/>
        <dbReference type="Rhea" id="RHEA-COMP:11060"/>
        <dbReference type="Rhea" id="RHEA-COMP:11605"/>
        <dbReference type="ChEBI" id="CHEBI:15378"/>
        <dbReference type="ChEBI" id="CHEBI:30013"/>
        <dbReference type="ChEBI" id="CHEBI:30616"/>
        <dbReference type="ChEBI" id="CHEBI:61977"/>
        <dbReference type="ChEBI" id="CHEBI:456216"/>
        <dbReference type="EC" id="2.7.11.1"/>
    </reaction>
</comment>
<protein>
    <submittedName>
        <fullName evidence="5">Signal recognition particle-docking protein FtsY</fullName>
    </submittedName>
</protein>
<reference evidence="5 6" key="1">
    <citation type="journal article" date="2022" name="bioRxiv">
        <title>Genomics of Preaxostyla Flagellates Illuminates Evolutionary Transitions and the Path Towards Mitochondrial Loss.</title>
        <authorList>
            <person name="Novak L.V.F."/>
            <person name="Treitli S.C."/>
            <person name="Pyrih J."/>
            <person name="Halakuc P."/>
            <person name="Pipaliya S.V."/>
            <person name="Vacek V."/>
            <person name="Brzon O."/>
            <person name="Soukal P."/>
            <person name="Eme L."/>
            <person name="Dacks J.B."/>
            <person name="Karnkowska A."/>
            <person name="Elias M."/>
            <person name="Hampl V."/>
        </authorList>
    </citation>
    <scope>NUCLEOTIDE SEQUENCE [LARGE SCALE GENOMIC DNA]</scope>
    <source>
        <strain evidence="5">NAU3</strain>
        <tissue evidence="5">Gut</tissue>
    </source>
</reference>
<keyword evidence="6" id="KW-1185">Reference proteome</keyword>
<feature type="region of interest" description="Disordered" evidence="4">
    <location>
        <begin position="358"/>
        <end position="535"/>
    </location>
</feature>
<dbReference type="PANTHER" id="PTHR22988:SF71">
    <property type="entry name" value="CITRON RHO-INTERACTING KINASE"/>
    <property type="match status" value="1"/>
</dbReference>
<keyword evidence="1" id="KW-0597">Phosphoprotein</keyword>
<dbReference type="InterPro" id="IPR050839">
    <property type="entry name" value="Rho-assoc_Ser/Thr_Kinase"/>
</dbReference>
<dbReference type="EMBL" id="JARBJD010000116">
    <property type="protein sequence ID" value="KAK2951577.1"/>
    <property type="molecule type" value="Genomic_DNA"/>
</dbReference>
<evidence type="ECO:0000256" key="2">
    <source>
        <dbReference type="ARBA" id="ARBA00047899"/>
    </source>
</evidence>
<evidence type="ECO:0000313" key="5">
    <source>
        <dbReference type="EMBL" id="KAK2951577.1"/>
    </source>
</evidence>
<evidence type="ECO:0000256" key="1">
    <source>
        <dbReference type="ARBA" id="ARBA00022553"/>
    </source>
</evidence>
<dbReference type="Proteomes" id="UP001281761">
    <property type="component" value="Unassembled WGS sequence"/>
</dbReference>